<dbReference type="Proteomes" id="UP001459714">
    <property type="component" value="Unassembled WGS sequence"/>
</dbReference>
<dbReference type="EMBL" id="JBBYAK010000004">
    <property type="protein sequence ID" value="MEL3959649.1"/>
    <property type="molecule type" value="Genomic_DNA"/>
</dbReference>
<proteinExistence type="predicted"/>
<dbReference type="RefSeq" id="WP_342021229.1">
    <property type="nucleotide sequence ID" value="NZ_JBBYAK010000004.1"/>
</dbReference>
<protein>
    <submittedName>
        <fullName evidence="1">Uncharacterized protein</fullName>
    </submittedName>
</protein>
<comment type="caution">
    <text evidence="1">The sequence shown here is derived from an EMBL/GenBank/DDBJ whole genome shotgun (WGS) entry which is preliminary data.</text>
</comment>
<organism evidence="1 2">
    <name type="scientific">Caldifermentibacillus hisashii</name>
    <dbReference type="NCBI Taxonomy" id="996558"/>
    <lineage>
        <taxon>Bacteria</taxon>
        <taxon>Bacillati</taxon>
        <taxon>Bacillota</taxon>
        <taxon>Bacilli</taxon>
        <taxon>Bacillales</taxon>
        <taxon>Bacillaceae</taxon>
        <taxon>Caldifermentibacillus</taxon>
    </lineage>
</organism>
<name>A0ABU9K3F9_9BACI</name>
<reference evidence="1 2" key="1">
    <citation type="submission" date="2024-03" db="EMBL/GenBank/DDBJ databases">
        <title>Bacilli Hybrid Assemblies.</title>
        <authorList>
            <person name="Kovac J."/>
        </authorList>
    </citation>
    <scope>NUCLEOTIDE SEQUENCE [LARGE SCALE GENOMIC DNA]</scope>
    <source>
        <strain evidence="1 2">FSL M8-0022</strain>
    </source>
</reference>
<sequence length="285" mass="31477">MAEISKFFNSAPGDPRTYQASDFADYFGSVLSTGLLHKDNVPGLSVSVEVGTLNTIVSPGKAIIKGYLYENTTSLTLTHSIPEPTLDRIDRIVLRLDLRNSERNIKLHVKEGMPDTDPVPPALQRDDFIYELSLAQVRVQANTVQLSPSNLIDERLNDEVCGLTYSLISGPLGDLTANIVRILDLGNYYQTVNVEEALKELKKPLSVYKSNEDSNGIFTKVTWKDATGLTVKTSELSNPDADGNYLTRTVKLYNSDGVTVMKTLVYTLTYNTDGVIVSEVLSNEY</sequence>
<keyword evidence="2" id="KW-1185">Reference proteome</keyword>
<evidence type="ECO:0000313" key="2">
    <source>
        <dbReference type="Proteomes" id="UP001459714"/>
    </source>
</evidence>
<accession>A0ABU9K3F9</accession>
<gene>
    <name evidence="1" type="ORF">NST17_21070</name>
</gene>
<evidence type="ECO:0000313" key="1">
    <source>
        <dbReference type="EMBL" id="MEL3959649.1"/>
    </source>
</evidence>